<reference evidence="12 13" key="2">
    <citation type="journal article" date="2018" name="Elife">
        <title>Firefly genomes illuminate parallel origins of bioluminescence in beetles.</title>
        <authorList>
            <person name="Fallon T.R."/>
            <person name="Lower S.E."/>
            <person name="Chang C.H."/>
            <person name="Bessho-Uehara M."/>
            <person name="Martin G.J."/>
            <person name="Bewick A.J."/>
            <person name="Behringer M."/>
            <person name="Debat H.J."/>
            <person name="Wong I."/>
            <person name="Day J.C."/>
            <person name="Suvorov A."/>
            <person name="Silva C.J."/>
            <person name="Stanger-Hall K.F."/>
            <person name="Hall D.W."/>
            <person name="Schmitz R.J."/>
            <person name="Nelson D.R."/>
            <person name="Lewis S.M."/>
            <person name="Shigenobu S."/>
            <person name="Bybee S.M."/>
            <person name="Larracuente A.M."/>
            <person name="Oba Y."/>
            <person name="Weng J.K."/>
        </authorList>
    </citation>
    <scope>NUCLEOTIDE SEQUENCE [LARGE SCALE GENOMIC DNA]</scope>
    <source>
        <strain evidence="12">1611_PpyrPB1</strain>
        <tissue evidence="12">Whole body</tissue>
    </source>
</reference>
<feature type="domain" description="RanBD1" evidence="9">
    <location>
        <begin position="2439"/>
        <end position="2571"/>
    </location>
</feature>
<keyword evidence="6" id="KW-0802">TPR repeat</keyword>
<evidence type="ECO:0008006" key="14">
    <source>
        <dbReference type="Google" id="ProtNLM"/>
    </source>
</evidence>
<feature type="domain" description="RanBD1" evidence="9">
    <location>
        <begin position="1755"/>
        <end position="1867"/>
    </location>
</feature>
<keyword evidence="3 5" id="KW-0863">Zinc-finger</keyword>
<proteinExistence type="predicted"/>
<dbReference type="FunCoup" id="A0A1Y1NA87">
    <property type="interactions" value="2079"/>
</dbReference>
<dbReference type="Pfam" id="PF00638">
    <property type="entry name" value="Ran_BP1"/>
    <property type="match status" value="6"/>
</dbReference>
<evidence type="ECO:0000256" key="5">
    <source>
        <dbReference type="PROSITE-ProRule" id="PRU00322"/>
    </source>
</evidence>
<dbReference type="PANTHER" id="PTHR23138">
    <property type="entry name" value="RAN BINDING PROTEIN"/>
    <property type="match status" value="1"/>
</dbReference>
<dbReference type="PROSITE" id="PS50005">
    <property type="entry name" value="TPR"/>
    <property type="match status" value="1"/>
</dbReference>
<dbReference type="InParanoid" id="A0A1Y1NA87"/>
<dbReference type="Gene3D" id="1.25.40.10">
    <property type="entry name" value="Tetratricopeptide repeat domain"/>
    <property type="match status" value="1"/>
</dbReference>
<feature type="coiled-coil region" evidence="7">
    <location>
        <begin position="914"/>
        <end position="941"/>
    </location>
</feature>
<feature type="compositionally biased region" description="Acidic residues" evidence="8">
    <location>
        <begin position="2775"/>
        <end position="2785"/>
    </location>
</feature>
<feature type="domain" description="RanBD1" evidence="9">
    <location>
        <begin position="2083"/>
        <end position="2219"/>
    </location>
</feature>
<feature type="repeat" description="TPR" evidence="6">
    <location>
        <begin position="60"/>
        <end position="93"/>
    </location>
</feature>
<dbReference type="PANTHER" id="PTHR23138:SF87">
    <property type="entry name" value="E3 SUMO-PROTEIN LIGASE RANBP2"/>
    <property type="match status" value="1"/>
</dbReference>
<dbReference type="SUPFAM" id="SSF50729">
    <property type="entry name" value="PH domain-like"/>
    <property type="match status" value="7"/>
</dbReference>
<keyword evidence="1" id="KW-0597">Phosphoprotein</keyword>
<dbReference type="EMBL" id="VVIM01000010">
    <property type="protein sequence ID" value="KAB0792362.1"/>
    <property type="molecule type" value="Genomic_DNA"/>
</dbReference>
<sequence>MFNTKLEVDRHVESCLKKINNETERNLRSFAFAKLYFKVGEFEYARRHVSAYLMSKPMSAEAQSFLGKILEKQGKVEAALDAFRRSLALDSKQNGLIMKVCELLSSGNIPTDVTTLRSYCEDAQRIDPHNPIVYKLKERLIAAESEDPNDVTKLLLTELETRSTDVSLRVRLLRHLLDNNELSAAYKHASDIEMKNVPVFLNSLAWYEVVGEVLVRYQRENVTLTQDFWMLLVSVLDKLASLTLNIHFSNIKTASECKAAVFNLDQTLGIAAKHLGDIRERPLVREFLTHYRAQVCFHLSCLLYKQAKMDLIKFKDATNLLLPLLFISYNTQPPDINGVWLDHSEEIHKLQMKKWFQEANFRCSQTGHILQMSAKEHKTALIEKVTQSSSGLWREQLFKKLFITRDEQMKMNDSYFMTCPELLNVCTQLPEVGELKKYDGYAQLMHPDSLHNLVWLCLSKPLASFKCTVFDGLQYSVRNLNNCSAESLNLLDVESFIYCATLTVQSQLDHNIDRSLFMPVSITDQLGTLQQSKWLKTAYMMYKNDYGINFSEVRLNLIRGIEVVRCCGNHGLDVKMLATLASVFTERARHLTKQSEVEFNEARADLYWKAALPLLEKLQNNQAINYGQNRLFEYKTKEMPASETLSYIEDARLFNGQQLLKKKEYERALLVFDSLKNPYASYYQAQIYKSMAEEQLNQNKENVTSEMRSQHIILLSRSRDCFYLTLDRLRDPLVDRKHPLNKQLGTEIEKIERLLSRIDSDVYNYRNECEGLSDENFSTNGSIGDHVNNFFSSTHYPGESLTPHLDRTHYSSRFRTEPQFKREARPSPERLDAQLRQMQATRDATMGQMVEQNRLIADSHKTLVEEFRWLKEAVTNITSSVNDFKATKPMASELQEIKNSITDLKGAVEELQTFRNVTDVVQEMKKEIADLKKEQAKSKNQLSDEDLYVLDDEYATDYGINSNVAAFNPNSLYPRIPPTYQPPALYPGMYPVYPYPNLGLPQAGALPFGQETQIPDFRALNLPQPLAQPTYGQPNLVNKPPWDLGVVQPGLAQLNVIPPVMVPQIPAQTQQANIFRDTVSTTITTTSIFPPLTTIASPANKAPNNVVITSSDPLPKSTVATTQVLSVTIPPQHLKGNVPLKSHPHNYQIPLPTTSSTLNMTPTVIHQPPPVVTTQGLLSNIAPPVYSAVGSKSATLGLQIEKTLNQSFNNSTDGRGNLSSRSLDEHDPCPDFKPIVPLPDEVPLNTGEENELVLFSERAKLFRFTDKEWRERGVGNIKILEDNDTGKIRIVMRRDQVHKICANHFLTKDMVLSPMPNSGKAFMWAANDFADQEMILETLCVRFKTEEEAKAFFVAFENAKARLRSVKDDETSDVSTSLGGFTFTSTPTFKPKEQSVTASVTPVPDTTTTGNSSPFASFSFGAKAQILFDKKDPKPAAVCDENAEILFESHAELSKYDVDNKEWKECGVGVIKLLKEHTIRLMMRQDHQVLKVCCNHQLLKSTKFKKMPKSPKTISWCAQDCSEGAMRPEMFTIRFQSDEQTDTFYKAVLSAKDLLDDNNVVKSEEKVAIMEIKSDGNVKGKKEEKKVKADVGETVEQKLNKSKSKTGSWKCKTCFIANEGKDHFCIACETPKNNTTPNKSTSEPIFSFGASQSSTSPGFIFGKEPANSWGDAFKPPVGSWECQQCLVRNDGTKLYCISCEAPKNGTVPAKKENAQPTFGLQFTFGIPKPISATDSTLKGEETYFKPVTQPSHTGEEVLYCHRTKLYQFSDNNWKERGVGDIKILRNCANKTLRVVMYREQPLQLCLDHVLTAAIEYLPKDEKAWTFTAPDFSEGKINNCKFYVKFKTSKLAQDFKSAVDDALNQFKAGSDKCRNQSDVEIVSEIQVSAEEEAEAIRLKLPPKFMAYRQLPNCTCETCKEDDIILGDLVKSTSPSEKQVTFGTPETLKDILAKPKLSVAPSMAAEPFKPFAFSTKTDKPPVSKSLFGSTSTPMIGSTPPTFATSTDLTKGEPIFKVDPNLSFASLSNLTGGGLAFGKIPEGNDKSFTFLGSGAPVFGSQTKKDKSKDEGDGEEEHETTEEYDPHYEPIVPLPEAIVVSTGEEEEVAVFDERAKLFRYDNDTKEWKERGVGQMKILHHPQKGTYRFILRREQVHKVVLNMLITASLELQPMVTSDKAWLWYGINHTDDGQQAEKLAVRFKNCDLSNKFQTIVENIITKVKDFKPVTSVEKTTTEVPAEVPKVSWDQFKPKAGTWKCKTCDIYNEAKDHFCVACETPKSNASSGPVFSFGASPQSTSGGVNFNPSQFSFGTPVTTTASSTSFIFGQKPVGANEQVKDGASGWGDAFKPKPGSWECPKCLIRNDADKVRCASCDHLKDTFGFTFGDAATDPFKSTEESRDQFVFGSPQQHAFEFTPRSPRRHSSGGQGEESDSFVEDEGDHIYFKPVVPLPNKVEVKTGEEDEEVLYCHRAKLFRFIDGEWKERGLGDLKILHSKVNKKLRIVMRREQVLKICLNHVLTAEIEYLAKDDKTWLFSAPDFSEGEINHWQFCVRFKSSDIAREFKSAVDDALKRTHSASPSTSVKEDVSEVEFISETQVSAEEEQEAIRLKLPPKFMAYRQRPDCTCETCKSEDAIAAPPHTSPIKQTDAFKSFSFSLKTDTPTIFSQTPSKSAFSNSPTSGGNIFGTPVKPAQNIFGNTNIFRPSNLLAVGQGKPSSTSENELVFKADPNLSFSSLSNLKTDSIAFGTKAEEGDKVFSFLGSGQPVFGSAMKSQLKKDEGEESETEAGEEYDPHYEPIVPLPEVVAVSTGEEEEAVIFDERAKLFRYDNNSKEWKERGVGQMKILHHPINATYRFILRREQVHKVVLNMLITSSLELQQMITSDKAWMWYGVNHTDEGAQMEKLAVRFKSCELAQAFRLAVEKVLASIKEHEKTLPSMLQSFGLDVSDEHSEYKEDDDDEEEDEEEEEDERTIMFMKPCRLSEEIRPGEWKEICSGDLSMYYEPEFYASRIFMCDQSGNEIVNTSIEADTEMMFEDNYCIWKTTDWQDNNVRLRTVKATFSTPHDAENFHCRYLESLQYAQETSNDEE</sequence>
<evidence type="ECO:0000313" key="12">
    <source>
        <dbReference type="EMBL" id="KAB0792362.1"/>
    </source>
</evidence>
<dbReference type="SMART" id="SM00160">
    <property type="entry name" value="RanBD"/>
    <property type="match status" value="6"/>
</dbReference>
<evidence type="ECO:0000256" key="7">
    <source>
        <dbReference type="SAM" id="Coils"/>
    </source>
</evidence>
<dbReference type="GO" id="GO:0008270">
    <property type="term" value="F:zinc ion binding"/>
    <property type="evidence" value="ECO:0007669"/>
    <property type="project" value="UniProtKB-KW"/>
</dbReference>
<feature type="region of interest" description="Disordered" evidence="8">
    <location>
        <begin position="2766"/>
        <end position="2789"/>
    </location>
</feature>
<dbReference type="InterPro" id="IPR019734">
    <property type="entry name" value="TPR_rpt"/>
</dbReference>
<evidence type="ECO:0000259" key="10">
    <source>
        <dbReference type="PROSITE" id="PS50199"/>
    </source>
</evidence>
<dbReference type="GO" id="GO:0005096">
    <property type="term" value="F:GTPase activator activity"/>
    <property type="evidence" value="ECO:0007669"/>
    <property type="project" value="TreeGrafter"/>
</dbReference>
<feature type="domain" description="RanBD1" evidence="9">
    <location>
        <begin position="2789"/>
        <end position="2925"/>
    </location>
</feature>
<feature type="domain" description="RanBP2-type" evidence="10">
    <location>
        <begin position="1605"/>
        <end position="1634"/>
    </location>
</feature>
<evidence type="ECO:0000256" key="8">
    <source>
        <dbReference type="SAM" id="MobiDB-lite"/>
    </source>
</evidence>
<evidence type="ECO:0000256" key="3">
    <source>
        <dbReference type="ARBA" id="ARBA00022771"/>
    </source>
</evidence>
<dbReference type="EMBL" id="GEZM01012175">
    <property type="protein sequence ID" value="JAV93136.1"/>
    <property type="molecule type" value="Transcribed_RNA"/>
</dbReference>
<organism evidence="11">
    <name type="scientific">Photinus pyralis</name>
    <name type="common">Common eastern firefly</name>
    <name type="synonym">Lampyris pyralis</name>
    <dbReference type="NCBI Taxonomy" id="7054"/>
    <lineage>
        <taxon>Eukaryota</taxon>
        <taxon>Metazoa</taxon>
        <taxon>Ecdysozoa</taxon>
        <taxon>Arthropoda</taxon>
        <taxon>Hexapoda</taxon>
        <taxon>Insecta</taxon>
        <taxon>Pterygota</taxon>
        <taxon>Neoptera</taxon>
        <taxon>Endopterygota</taxon>
        <taxon>Coleoptera</taxon>
        <taxon>Polyphaga</taxon>
        <taxon>Elateriformia</taxon>
        <taxon>Elateroidea</taxon>
        <taxon>Lampyridae</taxon>
        <taxon>Lampyrinae</taxon>
        <taxon>Photinus</taxon>
    </lineage>
</organism>
<keyword evidence="13" id="KW-1185">Reference proteome</keyword>
<feature type="compositionally biased region" description="Acidic residues" evidence="8">
    <location>
        <begin position="2949"/>
        <end position="2965"/>
    </location>
</feature>
<evidence type="ECO:0000256" key="4">
    <source>
        <dbReference type="ARBA" id="ARBA00022833"/>
    </source>
</evidence>
<feature type="compositionally biased region" description="Polar residues" evidence="8">
    <location>
        <begin position="1207"/>
        <end position="1221"/>
    </location>
</feature>
<protein>
    <recommendedName>
        <fullName evidence="14">E3 SUMO-protein ligase RanBP2</fullName>
    </recommendedName>
</protein>
<feature type="domain" description="RanBD1" evidence="9">
    <location>
        <begin position="1440"/>
        <end position="1557"/>
    </location>
</feature>
<dbReference type="InterPro" id="IPR011990">
    <property type="entry name" value="TPR-like_helical_dom_sf"/>
</dbReference>
<reference evidence="11" key="1">
    <citation type="journal article" date="2016" name="Sci. Rep.">
        <title>Molecular characterization of firefly nuptial gifts: a multi-omics approach sheds light on postcopulatory sexual selection.</title>
        <authorList>
            <person name="Al-Wathiqui N."/>
            <person name="Fallon T.R."/>
            <person name="South A."/>
            <person name="Weng J.K."/>
            <person name="Lewis S.M."/>
        </authorList>
    </citation>
    <scope>NUCLEOTIDE SEQUENCE</scope>
</reference>
<evidence type="ECO:0000256" key="2">
    <source>
        <dbReference type="ARBA" id="ARBA00022723"/>
    </source>
</evidence>
<dbReference type="PROSITE" id="PS50196">
    <property type="entry name" value="RANBD1"/>
    <property type="match status" value="6"/>
</dbReference>
<keyword evidence="2" id="KW-0479">Metal-binding</keyword>
<feature type="region of interest" description="Disordered" evidence="8">
    <location>
        <begin position="2409"/>
        <end position="2429"/>
    </location>
</feature>
<dbReference type="InterPro" id="IPR045255">
    <property type="entry name" value="RanBP1-like"/>
</dbReference>
<keyword evidence="4" id="KW-0862">Zinc</keyword>
<evidence type="ECO:0000313" key="11">
    <source>
        <dbReference type="EMBL" id="JAV93136.1"/>
    </source>
</evidence>
<dbReference type="FunFam" id="4.10.1060.10:FF:000003">
    <property type="entry name" value="E3 SUMO-protein ligase RanBP2"/>
    <property type="match status" value="1"/>
</dbReference>
<dbReference type="FunFam" id="2.30.29.30:FF:000018">
    <property type="entry name" value="E3 SUMO-protein ligase RanBP2"/>
    <property type="match status" value="4"/>
</dbReference>
<dbReference type="SUPFAM" id="SSF48452">
    <property type="entry name" value="TPR-like"/>
    <property type="match status" value="1"/>
</dbReference>
<dbReference type="InterPro" id="IPR001876">
    <property type="entry name" value="Znf_RanBP2"/>
</dbReference>
<dbReference type="OrthoDB" id="2357150at2759"/>
<dbReference type="Pfam" id="PF00641">
    <property type="entry name" value="Zn_ribbon_RanBP"/>
    <property type="match status" value="4"/>
</dbReference>
<dbReference type="SUPFAM" id="SSF90209">
    <property type="entry name" value="Ran binding protein zinc finger-like"/>
    <property type="match status" value="4"/>
</dbReference>
<accession>A0A1Y1NA87</accession>
<dbReference type="InterPro" id="IPR036443">
    <property type="entry name" value="Znf_RanBP2_sf"/>
</dbReference>
<evidence type="ECO:0000259" key="9">
    <source>
        <dbReference type="PROSITE" id="PS50196"/>
    </source>
</evidence>
<reference evidence="12" key="3">
    <citation type="submission" date="2019-08" db="EMBL/GenBank/DDBJ databases">
        <authorList>
            <consortium name="Photinus pyralis genome working group"/>
            <person name="Fallon T.R."/>
            <person name="Sander Lower S.E."/>
            <person name="Weng J.-K."/>
        </authorList>
    </citation>
    <scope>NUCLEOTIDE SEQUENCE</scope>
    <source>
        <strain evidence="12">1611_PpyrPB1</strain>
        <tissue evidence="12">Whole body</tissue>
    </source>
</reference>
<name>A0A1Y1NA87_PHOPY</name>
<dbReference type="PROSITE" id="PS50199">
    <property type="entry name" value="ZF_RANBP2_2"/>
    <property type="match status" value="4"/>
</dbReference>
<dbReference type="GO" id="GO:0005737">
    <property type="term" value="C:cytoplasm"/>
    <property type="evidence" value="ECO:0007669"/>
    <property type="project" value="TreeGrafter"/>
</dbReference>
<feature type="region of interest" description="Disordered" evidence="8">
    <location>
        <begin position="2056"/>
        <end position="2081"/>
    </location>
</feature>
<feature type="domain" description="RanBP2-type" evidence="10">
    <location>
        <begin position="2248"/>
        <end position="2277"/>
    </location>
</feature>
<evidence type="ECO:0000313" key="13">
    <source>
        <dbReference type="Proteomes" id="UP000327044"/>
    </source>
</evidence>
<evidence type="ECO:0000256" key="1">
    <source>
        <dbReference type="ARBA" id="ARBA00022553"/>
    </source>
</evidence>
<feature type="compositionally biased region" description="Acidic residues" evidence="8">
    <location>
        <begin position="2068"/>
        <end position="2079"/>
    </location>
</feature>
<dbReference type="PROSITE" id="PS01358">
    <property type="entry name" value="ZF_RANBP2_1"/>
    <property type="match status" value="4"/>
</dbReference>
<dbReference type="Gene3D" id="2.30.29.30">
    <property type="entry name" value="Pleckstrin-homology domain (PH domain)/Phosphotyrosine-binding domain (PTB)"/>
    <property type="match status" value="7"/>
</dbReference>
<dbReference type="SMART" id="SM00028">
    <property type="entry name" value="TPR"/>
    <property type="match status" value="1"/>
</dbReference>
<dbReference type="Proteomes" id="UP000327044">
    <property type="component" value="Unassembled WGS sequence"/>
</dbReference>
<feature type="domain" description="RanBP2-type" evidence="10">
    <location>
        <begin position="1676"/>
        <end position="1705"/>
    </location>
</feature>
<evidence type="ECO:0000256" key="6">
    <source>
        <dbReference type="PROSITE-ProRule" id="PRU00339"/>
    </source>
</evidence>
<dbReference type="GO" id="GO:0005643">
    <property type="term" value="C:nuclear pore"/>
    <property type="evidence" value="ECO:0007669"/>
    <property type="project" value="TreeGrafter"/>
</dbReference>
<feature type="region of interest" description="Disordered" evidence="8">
    <location>
        <begin position="1207"/>
        <end position="1230"/>
    </location>
</feature>
<dbReference type="InterPro" id="IPR000156">
    <property type="entry name" value="Ran_bind_dom"/>
</dbReference>
<gene>
    <name evidence="12" type="ORF">PPYR_14321</name>
</gene>
<dbReference type="Gene3D" id="4.10.1060.10">
    <property type="entry name" value="Zinc finger, RanBP2-type"/>
    <property type="match status" value="4"/>
</dbReference>
<feature type="domain" description="RanBD1" evidence="9">
    <location>
        <begin position="1231"/>
        <end position="1365"/>
    </location>
</feature>
<dbReference type="InterPro" id="IPR011993">
    <property type="entry name" value="PH-like_dom_sf"/>
</dbReference>
<feature type="region of interest" description="Disordered" evidence="8">
    <location>
        <begin position="2944"/>
        <end position="2966"/>
    </location>
</feature>
<feature type="domain" description="RanBP2-type" evidence="10">
    <location>
        <begin position="2346"/>
        <end position="2375"/>
    </location>
</feature>
<dbReference type="SMART" id="SM00547">
    <property type="entry name" value="ZnF_RBZ"/>
    <property type="match status" value="4"/>
</dbReference>
<keyword evidence="7" id="KW-0175">Coiled coil</keyword>